<dbReference type="InterPro" id="IPR038765">
    <property type="entry name" value="Papain-like_cys_pep_sf"/>
</dbReference>
<keyword evidence="9" id="KW-1185">Reference proteome</keyword>
<evidence type="ECO:0000313" key="8">
    <source>
        <dbReference type="Ensembl" id="ENSCVAP00000012378.1"/>
    </source>
</evidence>
<dbReference type="GeneTree" id="ENSGT00940000157308"/>
<dbReference type="FunFam" id="1.10.418.20:FF:000001">
    <property type="entry name" value="sentrin-specific protease 6 isoform X1"/>
    <property type="match status" value="1"/>
</dbReference>
<name>A0A3Q2D204_CYPVA</name>
<feature type="region of interest" description="Disordered" evidence="6">
    <location>
        <begin position="355"/>
        <end position="396"/>
    </location>
</feature>
<keyword evidence="5" id="KW-0378">Hydrolase</keyword>
<proteinExistence type="inferred from homology"/>
<evidence type="ECO:0000313" key="9">
    <source>
        <dbReference type="Proteomes" id="UP000265020"/>
    </source>
</evidence>
<feature type="domain" description="Ubiquitin-like protease family profile" evidence="7">
    <location>
        <begin position="769"/>
        <end position="1025"/>
    </location>
</feature>
<reference evidence="8" key="1">
    <citation type="submission" date="2025-08" db="UniProtKB">
        <authorList>
            <consortium name="Ensembl"/>
        </authorList>
    </citation>
    <scope>IDENTIFICATION</scope>
</reference>
<dbReference type="Ensembl" id="ENSCVAT00000019600.1">
    <property type="protein sequence ID" value="ENSCVAP00000012378.1"/>
    <property type="gene ID" value="ENSCVAG00000014772.1"/>
</dbReference>
<evidence type="ECO:0000256" key="1">
    <source>
        <dbReference type="ARBA" id="ARBA00005234"/>
    </source>
</evidence>
<dbReference type="Gene3D" id="1.10.418.20">
    <property type="match status" value="2"/>
</dbReference>
<dbReference type="SUPFAM" id="SSF54001">
    <property type="entry name" value="Cysteine proteinases"/>
    <property type="match status" value="1"/>
</dbReference>
<feature type="region of interest" description="Disordered" evidence="6">
    <location>
        <begin position="886"/>
        <end position="935"/>
    </location>
</feature>
<evidence type="ECO:0000256" key="4">
    <source>
        <dbReference type="ARBA" id="ARBA00022786"/>
    </source>
</evidence>
<dbReference type="PANTHER" id="PTHR46896">
    <property type="entry name" value="SENTRIN-SPECIFIC PROTEASE"/>
    <property type="match status" value="1"/>
</dbReference>
<feature type="compositionally biased region" description="Basic and acidic residues" evidence="6">
    <location>
        <begin position="895"/>
        <end position="914"/>
    </location>
</feature>
<protein>
    <submittedName>
        <fullName evidence="8">Si:dkey-100n23.3</fullName>
    </submittedName>
</protein>
<evidence type="ECO:0000256" key="2">
    <source>
        <dbReference type="ARBA" id="ARBA00022553"/>
    </source>
</evidence>
<keyword evidence="3" id="KW-0645">Protease</keyword>
<evidence type="ECO:0000256" key="3">
    <source>
        <dbReference type="ARBA" id="ARBA00022670"/>
    </source>
</evidence>
<dbReference type="PROSITE" id="PS50600">
    <property type="entry name" value="ULP_PROTEASE"/>
    <property type="match status" value="1"/>
</dbReference>
<feature type="region of interest" description="Disordered" evidence="6">
    <location>
        <begin position="157"/>
        <end position="220"/>
    </location>
</feature>
<evidence type="ECO:0000259" key="7">
    <source>
        <dbReference type="PROSITE" id="PS50600"/>
    </source>
</evidence>
<accession>A0A3Q2D204</accession>
<dbReference type="STRING" id="28743.ENSCVAP00000012378"/>
<feature type="region of interest" description="Disordered" evidence="6">
    <location>
        <begin position="668"/>
        <end position="717"/>
    </location>
</feature>
<dbReference type="GO" id="GO:0006508">
    <property type="term" value="P:proteolysis"/>
    <property type="evidence" value="ECO:0007669"/>
    <property type="project" value="UniProtKB-KW"/>
</dbReference>
<feature type="compositionally biased region" description="Basic and acidic residues" evidence="6">
    <location>
        <begin position="677"/>
        <end position="717"/>
    </location>
</feature>
<comment type="similarity">
    <text evidence="1">Belongs to the peptidase C48 family.</text>
</comment>
<keyword evidence="2" id="KW-0597">Phosphoprotein</keyword>
<dbReference type="Pfam" id="PF02902">
    <property type="entry name" value="Peptidase_C48"/>
    <property type="match status" value="1"/>
</dbReference>
<dbReference type="GO" id="GO:0005634">
    <property type="term" value="C:nucleus"/>
    <property type="evidence" value="ECO:0007669"/>
    <property type="project" value="TreeGrafter"/>
</dbReference>
<dbReference type="InterPro" id="IPR051947">
    <property type="entry name" value="Sentrin-specific_protease"/>
</dbReference>
<feature type="region of interest" description="Disordered" evidence="6">
    <location>
        <begin position="275"/>
        <end position="308"/>
    </location>
</feature>
<dbReference type="InterPro" id="IPR003653">
    <property type="entry name" value="Peptidase_C48_C"/>
</dbReference>
<feature type="compositionally biased region" description="Low complexity" evidence="6">
    <location>
        <begin position="355"/>
        <end position="367"/>
    </location>
</feature>
<dbReference type="GO" id="GO:0016926">
    <property type="term" value="P:protein desumoylation"/>
    <property type="evidence" value="ECO:0007669"/>
    <property type="project" value="TreeGrafter"/>
</dbReference>
<dbReference type="AlphaFoldDB" id="A0A3Q2D204"/>
<keyword evidence="4" id="KW-0833">Ubl conjugation pathway</keyword>
<evidence type="ECO:0000256" key="6">
    <source>
        <dbReference type="SAM" id="MobiDB-lite"/>
    </source>
</evidence>
<dbReference type="Gene3D" id="3.30.310.130">
    <property type="entry name" value="Ubiquitin-related"/>
    <property type="match status" value="2"/>
</dbReference>
<dbReference type="GO" id="GO:0070139">
    <property type="term" value="F:SUMO-specific endopeptidase activity"/>
    <property type="evidence" value="ECO:0007669"/>
    <property type="project" value="TreeGrafter"/>
</dbReference>
<feature type="compositionally biased region" description="Basic and acidic residues" evidence="6">
    <location>
        <begin position="922"/>
        <end position="931"/>
    </location>
</feature>
<feature type="compositionally biased region" description="Basic and acidic residues" evidence="6">
    <location>
        <begin position="207"/>
        <end position="218"/>
    </location>
</feature>
<dbReference type="GO" id="GO:0005737">
    <property type="term" value="C:cytoplasm"/>
    <property type="evidence" value="ECO:0007669"/>
    <property type="project" value="TreeGrafter"/>
</dbReference>
<organism evidence="8 9">
    <name type="scientific">Cyprinodon variegatus</name>
    <name type="common">Sheepshead minnow</name>
    <dbReference type="NCBI Taxonomy" id="28743"/>
    <lineage>
        <taxon>Eukaryota</taxon>
        <taxon>Metazoa</taxon>
        <taxon>Chordata</taxon>
        <taxon>Craniata</taxon>
        <taxon>Vertebrata</taxon>
        <taxon>Euteleostomi</taxon>
        <taxon>Actinopterygii</taxon>
        <taxon>Neopterygii</taxon>
        <taxon>Teleostei</taxon>
        <taxon>Neoteleostei</taxon>
        <taxon>Acanthomorphata</taxon>
        <taxon>Ovalentaria</taxon>
        <taxon>Atherinomorphae</taxon>
        <taxon>Cyprinodontiformes</taxon>
        <taxon>Cyprinodontidae</taxon>
        <taxon>Cyprinodon</taxon>
    </lineage>
</organism>
<feature type="compositionally biased region" description="Basic residues" evidence="6">
    <location>
        <begin position="177"/>
        <end position="194"/>
    </location>
</feature>
<sequence>MMERRRALTIPFVDKDKLMENPLKISVACLSSECGKLDGQVQHILDLSGYNNLFCQCSYMYFFLSSKKVPWTAFADHNGSPNHKPRHKNGSTVFDCNRAALKSSDIMRRKPRLVLTDVLKTELGKDYIKRLKNRSNVRRLSGLRKVDNRRKEEELCYSETRSRQMEEKNKSKDITPKGKKRTPTSKRLLNRLRKPQNTEEEDDEESQGTKEMKISKESEGDETFAEVVDCGLSLSWQSTGDTSACDGISADFNKDKLTGSEEDADHCLAMKRKRRNPGLQCNGKSSPKRQRGSMLHPTGEAEKDGGRVPLCGVQEESDIDLDMERCIVQFTVGEEDGFQPLVPFYPGGKPEGIIISSRINSSPRNNSATQTSLSDPIVLSSDDEENREDPECRHRLGQNKASLFDTSIHRNASEEEESQQEMTSDTEDVQGMQMLVEEFPHSAPSSPIPEFDFPSLSVHFVAMYCGCYKLRADGCLMIAKNKIVIPLKGTSEQGFLTFVRTDLRRYSVWDKQELEAHHIRFEGEKDPSPPGVLLLYVSETAAGPIQQVLNQLCDSEDGPVDNGKASRFILLTLKDPVEGMEGALLRSLLDIDCINGMTYDNRFKNNDGVQPNSLLDSDSPVLSMDDSIKLIRNIGADSYLLSILCIKSPDSDLIVEKEPSDCDEEDLPTAHIWVDTNVEKDTEMPLEKKTEDGAAEAERNMDKEDEEPKTPSDSKKEEVVPVYTVCHQRRKGSYSVSLCKPDSNWIKYKHEGLSKRLIQFPPPPLKGGITVTMEDLQCLDSWQYLNDVIIDFYLKYLIQKSSAAISKRSHIFSSFFYKQLTRRDNASEGGSTDSCQRQRRHQRVKTWTRHVDIFEKDFLFVPVNQEAHWYLAMICFPGLEEPLQEDWLGESQGPDEAKECKSSDPAETLERLDPSDGVNTETENHLDESTKDPPPPCRVSCTEQTCRRRTVCKRPCILIMDSLKLSSHERICKLLREYLQSEWEVRRGSSREFGPDQLKSSHCIVPLQDNSSDCGLYLLQYVECFLKDPVVHFDLPLQLQKWFPRQVVRKKRDEIRDLILNLYRLQNLDSKNT</sequence>
<feature type="compositionally biased region" description="Basic and acidic residues" evidence="6">
    <location>
        <begin position="157"/>
        <end position="176"/>
    </location>
</feature>
<evidence type="ECO:0000256" key="5">
    <source>
        <dbReference type="ARBA" id="ARBA00022801"/>
    </source>
</evidence>
<dbReference type="Proteomes" id="UP000265020">
    <property type="component" value="Unassembled WGS sequence"/>
</dbReference>
<reference evidence="8" key="2">
    <citation type="submission" date="2025-09" db="UniProtKB">
        <authorList>
            <consortium name="Ensembl"/>
        </authorList>
    </citation>
    <scope>IDENTIFICATION</scope>
</reference>
<dbReference type="FunFam" id="1.10.418.20:FF:000004">
    <property type="entry name" value="sentrin-specific protease 7 isoform X1"/>
    <property type="match status" value="1"/>
</dbReference>
<dbReference type="PANTHER" id="PTHR46896:SF2">
    <property type="entry name" value="SENTRIN-SPECIFIC PROTEASE 7"/>
    <property type="match status" value="1"/>
</dbReference>